<reference evidence="1 2" key="1">
    <citation type="submission" date="2016-06" db="EMBL/GenBank/DDBJ databases">
        <authorList>
            <person name="Kjaerup R.B."/>
            <person name="Dalgaard T.S."/>
            <person name="Juul-Madsen H.R."/>
        </authorList>
    </citation>
    <scope>NUCLEOTIDE SEQUENCE [LARGE SCALE GENOMIC DNA]</scope>
    <source>
        <strain evidence="1 2">DSM 45577</strain>
    </source>
</reference>
<dbReference type="Proteomes" id="UP000198937">
    <property type="component" value="Unassembled WGS sequence"/>
</dbReference>
<sequence length="859" mass="91572">MSERLLLHWQLDDLVSGPLVVGTPVARTTGTVEGAAVVRPDERFGSCLELSGGAAAVTSVSALPAPVTAQAWVRVPPMSADAAGVLFGQAEGFTLWLLGDGRLVHQLVTTDGIVKHDTPTGTLTFGEWHHVAVTSEDRTARVLLDGVVVAETALPAPVRATTAPFTLGRDPDAAGSYLAFSAAQVRVHSDTRSVEELRQDMGAGQAVRPSFVRTHPIGFELVDADEQPVLRIDDTPTGQRLTLRLTNSSRHDLTLWPGLGPVSAQEHHFALRFRGGVLAAGSVPTLSVPGWTLTTDAGPTTCYLRGPDAMTIPAGQSVELPIAGVRADAAGGTRGSRVELGYRRVGYVGEPTELTGARHQILEIVNDRGRSDPPLHLGLVGGDRVLSDGVTASTLRLRVANLSRDVAVPLTGADGVAPSELVLSFEVQLAEESRDWALTDAGTAGVVDLAIGGPAGGGWQVRREQLGQRAQWTLIPDEDTAVPPDGWWDLTLSEVHGLASPGRAPVLLAYRNIPGFRDGVLAVEVERAPLVFAGSAAGLGTVAPEARLHVVDQSTNGHAGSVIVGPTNQPNLRLGYDRGYSWVQSHGGAPLAINPVGNNVGVGTTAPVARLTVQAVTDHLQLRREEQTGGSPVFLELYQAATPKGVQVYPSIRFHHADAFWHRIEANPDGITFKHGGSEGLIDVHAAVAHAAEVRANRVRSGQVVVTAGSDHLQLRRDEQSGGGALFLELFQAQTPNGVDVYPSIRFHHSHKFWHRIEGRPEGITFKDGGSEGLIDVSAARGTFQALTVDGVSIGAHELRALVRLAAGQLEFDLFNVLQNEFAYAADFSPFDNDRRHVFTWRRKGERVSQGRWRIAFPG</sequence>
<dbReference type="EMBL" id="FMIA01000002">
    <property type="protein sequence ID" value="SCL58326.1"/>
    <property type="molecule type" value="Genomic_DNA"/>
</dbReference>
<evidence type="ECO:0000313" key="1">
    <source>
        <dbReference type="EMBL" id="SCL58326.1"/>
    </source>
</evidence>
<accession>A0A1C6UWH7</accession>
<dbReference type="Pfam" id="PF13385">
    <property type="entry name" value="Laminin_G_3"/>
    <property type="match status" value="1"/>
</dbReference>
<organism evidence="1 2">
    <name type="scientific">Micromonospora yangpuensis</name>
    <dbReference type="NCBI Taxonomy" id="683228"/>
    <lineage>
        <taxon>Bacteria</taxon>
        <taxon>Bacillati</taxon>
        <taxon>Actinomycetota</taxon>
        <taxon>Actinomycetes</taxon>
        <taxon>Micromonosporales</taxon>
        <taxon>Micromonosporaceae</taxon>
        <taxon>Micromonospora</taxon>
    </lineage>
</organism>
<keyword evidence="1" id="KW-0430">Lectin</keyword>
<evidence type="ECO:0000313" key="2">
    <source>
        <dbReference type="Proteomes" id="UP000198937"/>
    </source>
</evidence>
<dbReference type="InterPro" id="IPR013320">
    <property type="entry name" value="ConA-like_dom_sf"/>
</dbReference>
<protein>
    <submittedName>
        <fullName evidence="1">Concanavalin A-like lectin/glucanases superfamily protein</fullName>
    </submittedName>
</protein>
<dbReference type="GO" id="GO:0030246">
    <property type="term" value="F:carbohydrate binding"/>
    <property type="evidence" value="ECO:0007669"/>
    <property type="project" value="UniProtKB-KW"/>
</dbReference>
<name>A0A1C6UWH7_9ACTN</name>
<gene>
    <name evidence="1" type="ORF">GA0070617_3785</name>
</gene>
<dbReference type="SUPFAM" id="SSF49899">
    <property type="entry name" value="Concanavalin A-like lectins/glucanases"/>
    <property type="match status" value="1"/>
</dbReference>
<dbReference type="Gene3D" id="2.60.120.200">
    <property type="match status" value="1"/>
</dbReference>
<proteinExistence type="predicted"/>
<dbReference type="RefSeq" id="WP_091439994.1">
    <property type="nucleotide sequence ID" value="NZ_BMMJ01000014.1"/>
</dbReference>
<dbReference type="STRING" id="683228.GA0070617_3785"/>
<dbReference type="AlphaFoldDB" id="A0A1C6UWH7"/>
<dbReference type="OrthoDB" id="3440942at2"/>
<keyword evidence="2" id="KW-1185">Reference proteome</keyword>